<name>A0A3P6C929_BRAOL</name>
<accession>A0A3P6C929</accession>
<organism evidence="2">
    <name type="scientific">Brassica oleracea</name>
    <name type="common">Wild cabbage</name>
    <dbReference type="NCBI Taxonomy" id="3712"/>
    <lineage>
        <taxon>Eukaryota</taxon>
        <taxon>Viridiplantae</taxon>
        <taxon>Streptophyta</taxon>
        <taxon>Embryophyta</taxon>
        <taxon>Tracheophyta</taxon>
        <taxon>Spermatophyta</taxon>
        <taxon>Magnoliopsida</taxon>
        <taxon>eudicotyledons</taxon>
        <taxon>Gunneridae</taxon>
        <taxon>Pentapetalae</taxon>
        <taxon>rosids</taxon>
        <taxon>malvids</taxon>
        <taxon>Brassicales</taxon>
        <taxon>Brassicaceae</taxon>
        <taxon>Brassiceae</taxon>
        <taxon>Brassica</taxon>
    </lineage>
</organism>
<dbReference type="EMBL" id="LR031873">
    <property type="protein sequence ID" value="VDD09634.1"/>
    <property type="molecule type" value="Genomic_DNA"/>
</dbReference>
<proteinExistence type="predicted"/>
<reference evidence="2" key="1">
    <citation type="submission" date="2018-11" db="EMBL/GenBank/DDBJ databases">
        <authorList>
            <consortium name="Genoscope - CEA"/>
            <person name="William W."/>
        </authorList>
    </citation>
    <scope>NUCLEOTIDE SEQUENCE</scope>
</reference>
<feature type="region of interest" description="Disordered" evidence="1">
    <location>
        <begin position="1"/>
        <end position="39"/>
    </location>
</feature>
<evidence type="ECO:0000313" key="2">
    <source>
        <dbReference type="EMBL" id="VDD09634.1"/>
    </source>
</evidence>
<protein>
    <submittedName>
        <fullName evidence="2">Uncharacterized protein</fullName>
    </submittedName>
</protein>
<gene>
    <name evidence="2" type="ORF">BOLC4T25085H</name>
</gene>
<sequence length="39" mass="4324">MFQTRISSVSQPTTWKPTHGSATTSASTQRVSDSATYYR</sequence>
<dbReference type="AlphaFoldDB" id="A0A3P6C929"/>
<evidence type="ECO:0000256" key="1">
    <source>
        <dbReference type="SAM" id="MobiDB-lite"/>
    </source>
</evidence>